<dbReference type="EMBL" id="CM003605">
    <property type="protein sequence ID" value="KYP71881.1"/>
    <property type="molecule type" value="Genomic_DNA"/>
</dbReference>
<evidence type="ECO:0000313" key="6">
    <source>
        <dbReference type="Proteomes" id="UP000075243"/>
    </source>
</evidence>
<evidence type="ECO:0000313" key="5">
    <source>
        <dbReference type="EMBL" id="KYP71881.1"/>
    </source>
</evidence>
<dbReference type="GO" id="GO:0098542">
    <property type="term" value="P:defense response to other organism"/>
    <property type="evidence" value="ECO:0007669"/>
    <property type="project" value="InterPro"/>
</dbReference>
<dbReference type="PANTHER" id="PTHR31234">
    <property type="entry name" value="LATE EMBRYOGENESIS ABUNDANT (LEA) HYDROXYPROLINE-RICH GLYCOPROTEIN FAMILY"/>
    <property type="match status" value="1"/>
</dbReference>
<evidence type="ECO:0008006" key="7">
    <source>
        <dbReference type="Google" id="ProtNLM"/>
    </source>
</evidence>
<accession>A0A151TXY6</accession>
<dbReference type="GO" id="GO:0005886">
    <property type="term" value="C:plasma membrane"/>
    <property type="evidence" value="ECO:0007669"/>
    <property type="project" value="TreeGrafter"/>
</dbReference>
<name>A0A151TXY6_CAJCA</name>
<dbReference type="Gramene" id="C.cajan_10843.t">
    <property type="protein sequence ID" value="C.cajan_10843.t.cds1"/>
    <property type="gene ID" value="C.cajan_10843"/>
</dbReference>
<dbReference type="Proteomes" id="UP000075243">
    <property type="component" value="Chromosome 3"/>
</dbReference>
<feature type="region of interest" description="Disordered" evidence="3">
    <location>
        <begin position="1"/>
        <end position="53"/>
    </location>
</feature>
<reference evidence="5 6" key="1">
    <citation type="journal article" date="2012" name="Nat. Biotechnol.">
        <title>Draft genome sequence of pigeonpea (Cajanus cajan), an orphan legume crop of resource-poor farmers.</title>
        <authorList>
            <person name="Varshney R.K."/>
            <person name="Chen W."/>
            <person name="Li Y."/>
            <person name="Bharti A.K."/>
            <person name="Saxena R.K."/>
            <person name="Schlueter J.A."/>
            <person name="Donoghue M.T."/>
            <person name="Azam S."/>
            <person name="Fan G."/>
            <person name="Whaley A.M."/>
            <person name="Farmer A.D."/>
            <person name="Sheridan J."/>
            <person name="Iwata A."/>
            <person name="Tuteja R."/>
            <person name="Penmetsa R.V."/>
            <person name="Wu W."/>
            <person name="Upadhyaya H.D."/>
            <person name="Yang S.P."/>
            <person name="Shah T."/>
            <person name="Saxena K.B."/>
            <person name="Michael T."/>
            <person name="McCombie W.R."/>
            <person name="Yang B."/>
            <person name="Zhang G."/>
            <person name="Yang H."/>
            <person name="Wang J."/>
            <person name="Spillane C."/>
            <person name="Cook D.R."/>
            <person name="May G.D."/>
            <person name="Xu X."/>
            <person name="Jackson S.A."/>
        </authorList>
    </citation>
    <scope>NUCLEOTIDE SEQUENCE [LARGE SCALE GENOMIC DNA]</scope>
    <source>
        <strain evidence="6">cv. Asha</strain>
    </source>
</reference>
<feature type="transmembrane region" description="Helical" evidence="4">
    <location>
        <begin position="53"/>
        <end position="83"/>
    </location>
</feature>
<evidence type="ECO:0000256" key="3">
    <source>
        <dbReference type="SAM" id="MobiDB-lite"/>
    </source>
</evidence>
<evidence type="ECO:0000256" key="4">
    <source>
        <dbReference type="SAM" id="Phobius"/>
    </source>
</evidence>
<feature type="compositionally biased region" description="Basic residues" evidence="3">
    <location>
        <begin position="44"/>
        <end position="53"/>
    </location>
</feature>
<dbReference type="AlphaFoldDB" id="A0A151TXY6"/>
<sequence length="261" mass="28928">MEESSPQPQPKLLLQKPPAHQQTTANLPPPPARIKPAPPQAFRPKPRPKRRSGCRICCCSTCIGLLILILVLVIAAGIFYLIYDPALPHFRLSSFRVPTFNISDAIDGPYLNANTISRVEVKNRSGKMTWRFAPSRVAISADDGDVNLGSTNLAGFSVRERAVAGLKAETKVSNQALSERQRRRLKGAVVGKALAPSLEFRTKTGVTLQGWNSPYLAITVVCGGVTMRELEKGGPPRCTITFLKWYIYIYIYIYPNTTHFY</sequence>
<evidence type="ECO:0000256" key="1">
    <source>
        <dbReference type="ARBA" id="ARBA00004370"/>
    </source>
</evidence>
<dbReference type="STRING" id="3821.A0A151TXY6"/>
<dbReference type="OMA" id="YHELHAP"/>
<proteinExistence type="predicted"/>
<dbReference type="InterPro" id="IPR044839">
    <property type="entry name" value="NDR1-like"/>
</dbReference>
<keyword evidence="4" id="KW-0812">Transmembrane</keyword>
<organism evidence="5 6">
    <name type="scientific">Cajanus cajan</name>
    <name type="common">Pigeon pea</name>
    <name type="synonym">Cajanus indicus</name>
    <dbReference type="NCBI Taxonomy" id="3821"/>
    <lineage>
        <taxon>Eukaryota</taxon>
        <taxon>Viridiplantae</taxon>
        <taxon>Streptophyta</taxon>
        <taxon>Embryophyta</taxon>
        <taxon>Tracheophyta</taxon>
        <taxon>Spermatophyta</taxon>
        <taxon>Magnoliopsida</taxon>
        <taxon>eudicotyledons</taxon>
        <taxon>Gunneridae</taxon>
        <taxon>Pentapetalae</taxon>
        <taxon>rosids</taxon>
        <taxon>fabids</taxon>
        <taxon>Fabales</taxon>
        <taxon>Fabaceae</taxon>
        <taxon>Papilionoideae</taxon>
        <taxon>50 kb inversion clade</taxon>
        <taxon>NPAAA clade</taxon>
        <taxon>indigoferoid/millettioid clade</taxon>
        <taxon>Phaseoleae</taxon>
        <taxon>Cajanus</taxon>
    </lineage>
</organism>
<keyword evidence="6" id="KW-1185">Reference proteome</keyword>
<protein>
    <recommendedName>
        <fullName evidence="7">Late embryogenesis abundant protein LEA-2 subgroup domain-containing protein</fullName>
    </recommendedName>
</protein>
<keyword evidence="2 4" id="KW-0472">Membrane</keyword>
<evidence type="ECO:0000256" key="2">
    <source>
        <dbReference type="ARBA" id="ARBA00023136"/>
    </source>
</evidence>
<comment type="subcellular location">
    <subcellularLocation>
        <location evidence="1">Membrane</location>
    </subcellularLocation>
</comment>
<keyword evidence="4" id="KW-1133">Transmembrane helix</keyword>
<gene>
    <name evidence="5" type="ORF">KK1_011161</name>
</gene>
<feature type="compositionally biased region" description="Pro residues" evidence="3">
    <location>
        <begin position="27"/>
        <end position="41"/>
    </location>
</feature>
<dbReference type="PANTHER" id="PTHR31234:SF35">
    <property type="entry name" value="LATE EMBRYOGENESIS ABUNDANT (LEA) HYDROXYPROLINE-RICH GLYCOPROTEIN FAMILY"/>
    <property type="match status" value="1"/>
</dbReference>